<dbReference type="Gene3D" id="3.40.50.850">
    <property type="entry name" value="Isochorismatase-like"/>
    <property type="match status" value="1"/>
</dbReference>
<dbReference type="InterPro" id="IPR000868">
    <property type="entry name" value="Isochorismatase-like_dom"/>
</dbReference>
<name>A0A2A6M2X9_RHIFR</name>
<dbReference type="Proteomes" id="UP000220353">
    <property type="component" value="Unassembled WGS sequence"/>
</dbReference>
<dbReference type="PANTHER" id="PTHR43540">
    <property type="entry name" value="PEROXYUREIDOACRYLATE/UREIDOACRYLATE AMIDOHYDROLASE-RELATED"/>
    <property type="match status" value="1"/>
</dbReference>
<dbReference type="Pfam" id="PF00857">
    <property type="entry name" value="Isochorismatase"/>
    <property type="match status" value="1"/>
</dbReference>
<gene>
    <name evidence="3" type="ORF">CO661_06635</name>
</gene>
<dbReference type="InterPro" id="IPR036380">
    <property type="entry name" value="Isochorismatase-like_sf"/>
</dbReference>
<keyword evidence="1 3" id="KW-0378">Hydrolase</keyword>
<organism evidence="3 4">
    <name type="scientific">Rhizobium fredii</name>
    <name type="common">Sinorhizobium fredii</name>
    <dbReference type="NCBI Taxonomy" id="380"/>
    <lineage>
        <taxon>Bacteria</taxon>
        <taxon>Pseudomonadati</taxon>
        <taxon>Pseudomonadota</taxon>
        <taxon>Alphaproteobacteria</taxon>
        <taxon>Hyphomicrobiales</taxon>
        <taxon>Rhizobiaceae</taxon>
        <taxon>Sinorhizobium/Ensifer group</taxon>
        <taxon>Sinorhizobium</taxon>
    </lineage>
</organism>
<accession>A0A2A6M2X9</accession>
<dbReference type="InterPro" id="IPR050272">
    <property type="entry name" value="Isochorismatase-like_hydrls"/>
</dbReference>
<sequence>MSKALLIIDVQNAILSGKGAVERQPHIDQALNETVARLRDLKERARSAGIPVVLVQHDGNVEHRLAVGTEGWAIRAEIAPAAGDVVVHKTSCDSFFETDLAERLRERSITHLVVGGCMSEFCVDTTVRRAVSLGYDVTLVADGHTTADSGSLLFPEIVAHHNETLDGFDAGKTRVELRPAAEIIF</sequence>
<protein>
    <submittedName>
        <fullName evidence="3">Cysteine hydrolase</fullName>
    </submittedName>
</protein>
<comment type="caution">
    <text evidence="3">The sequence shown here is derived from an EMBL/GenBank/DDBJ whole genome shotgun (WGS) entry which is preliminary data.</text>
</comment>
<dbReference type="AlphaFoldDB" id="A0A2A6M2X9"/>
<dbReference type="CDD" id="cd01014">
    <property type="entry name" value="nicotinamidase_related"/>
    <property type="match status" value="1"/>
</dbReference>
<proteinExistence type="predicted"/>
<evidence type="ECO:0000259" key="2">
    <source>
        <dbReference type="Pfam" id="PF00857"/>
    </source>
</evidence>
<evidence type="ECO:0000313" key="4">
    <source>
        <dbReference type="Proteomes" id="UP000220353"/>
    </source>
</evidence>
<dbReference type="RefSeq" id="WP_037429079.1">
    <property type="nucleotide sequence ID" value="NZ_NWTC01000004.1"/>
</dbReference>
<reference evidence="3 4" key="1">
    <citation type="submission" date="2017-09" db="EMBL/GenBank/DDBJ databases">
        <title>Comparative genomics of rhizobia isolated from Phaseolus vulgaris in China.</title>
        <authorList>
            <person name="Tong W."/>
        </authorList>
    </citation>
    <scope>NUCLEOTIDE SEQUENCE [LARGE SCALE GENOMIC DNA]</scope>
    <source>
        <strain evidence="3 4">PCH1</strain>
    </source>
</reference>
<dbReference type="EMBL" id="NWTC01000004">
    <property type="protein sequence ID" value="PDT49005.1"/>
    <property type="molecule type" value="Genomic_DNA"/>
</dbReference>
<dbReference type="PANTHER" id="PTHR43540:SF14">
    <property type="entry name" value="ISOCHORISMATASE"/>
    <property type="match status" value="1"/>
</dbReference>
<dbReference type="SUPFAM" id="SSF52499">
    <property type="entry name" value="Isochorismatase-like hydrolases"/>
    <property type="match status" value="1"/>
</dbReference>
<evidence type="ECO:0000313" key="3">
    <source>
        <dbReference type="EMBL" id="PDT49005.1"/>
    </source>
</evidence>
<feature type="domain" description="Isochorismatase-like" evidence="2">
    <location>
        <begin position="4"/>
        <end position="148"/>
    </location>
</feature>
<evidence type="ECO:0000256" key="1">
    <source>
        <dbReference type="ARBA" id="ARBA00022801"/>
    </source>
</evidence>
<dbReference type="GO" id="GO:0016787">
    <property type="term" value="F:hydrolase activity"/>
    <property type="evidence" value="ECO:0007669"/>
    <property type="project" value="UniProtKB-KW"/>
</dbReference>